<reference evidence="2 3" key="1">
    <citation type="journal article" date="2015" name="Fungal Genet. Biol.">
        <title>Evolution of novel wood decay mechanisms in Agaricales revealed by the genome sequences of Fistulina hepatica and Cylindrobasidium torrendii.</title>
        <authorList>
            <person name="Floudas D."/>
            <person name="Held B.W."/>
            <person name="Riley R."/>
            <person name="Nagy L.G."/>
            <person name="Koehler G."/>
            <person name="Ransdell A.S."/>
            <person name="Younus H."/>
            <person name="Chow J."/>
            <person name="Chiniquy J."/>
            <person name="Lipzen A."/>
            <person name="Tritt A."/>
            <person name="Sun H."/>
            <person name="Haridas S."/>
            <person name="LaButti K."/>
            <person name="Ohm R.A."/>
            <person name="Kues U."/>
            <person name="Blanchette R.A."/>
            <person name="Grigoriev I.V."/>
            <person name="Minto R.E."/>
            <person name="Hibbett D.S."/>
        </authorList>
    </citation>
    <scope>NUCLEOTIDE SEQUENCE [LARGE SCALE GENOMIC DNA]</scope>
    <source>
        <strain evidence="2 3">ATCC 64428</strain>
    </source>
</reference>
<evidence type="ECO:0000259" key="1">
    <source>
        <dbReference type="Pfam" id="PF05699"/>
    </source>
</evidence>
<dbReference type="Proteomes" id="UP000054144">
    <property type="component" value="Unassembled WGS sequence"/>
</dbReference>
<gene>
    <name evidence="2" type="ORF">FISHEDRAFT_34953</name>
</gene>
<dbReference type="GO" id="GO:0046983">
    <property type="term" value="F:protein dimerization activity"/>
    <property type="evidence" value="ECO:0007669"/>
    <property type="project" value="InterPro"/>
</dbReference>
<feature type="non-terminal residue" evidence="2">
    <location>
        <position position="1"/>
    </location>
</feature>
<sequence length="52" mass="5927">YPHLLQMALDYLNIPATSVDVKHLFSKGQLILSYIHSCMSVQTTRALMYLNS</sequence>
<protein>
    <recommendedName>
        <fullName evidence="1">HAT C-terminal dimerisation domain-containing protein</fullName>
    </recommendedName>
</protein>
<dbReference type="Pfam" id="PF05699">
    <property type="entry name" value="Dimer_Tnp_hAT"/>
    <property type="match status" value="1"/>
</dbReference>
<evidence type="ECO:0000313" key="3">
    <source>
        <dbReference type="Proteomes" id="UP000054144"/>
    </source>
</evidence>
<evidence type="ECO:0000313" key="2">
    <source>
        <dbReference type="EMBL" id="KIY52587.1"/>
    </source>
</evidence>
<dbReference type="EMBL" id="KN881638">
    <property type="protein sequence ID" value="KIY52587.1"/>
    <property type="molecule type" value="Genomic_DNA"/>
</dbReference>
<dbReference type="InterPro" id="IPR012337">
    <property type="entry name" value="RNaseH-like_sf"/>
</dbReference>
<dbReference type="SUPFAM" id="SSF53098">
    <property type="entry name" value="Ribonuclease H-like"/>
    <property type="match status" value="1"/>
</dbReference>
<organism evidence="2 3">
    <name type="scientific">Fistulina hepatica ATCC 64428</name>
    <dbReference type="NCBI Taxonomy" id="1128425"/>
    <lineage>
        <taxon>Eukaryota</taxon>
        <taxon>Fungi</taxon>
        <taxon>Dikarya</taxon>
        <taxon>Basidiomycota</taxon>
        <taxon>Agaricomycotina</taxon>
        <taxon>Agaricomycetes</taxon>
        <taxon>Agaricomycetidae</taxon>
        <taxon>Agaricales</taxon>
        <taxon>Fistulinaceae</taxon>
        <taxon>Fistulina</taxon>
    </lineage>
</organism>
<keyword evidence="3" id="KW-1185">Reference proteome</keyword>
<proteinExistence type="predicted"/>
<dbReference type="InterPro" id="IPR008906">
    <property type="entry name" value="HATC_C_dom"/>
</dbReference>
<feature type="domain" description="HAT C-terminal dimerisation" evidence="1">
    <location>
        <begin position="1"/>
        <end position="51"/>
    </location>
</feature>
<name>A0A0D7ALW5_9AGAR</name>
<dbReference type="AlphaFoldDB" id="A0A0D7ALW5"/>
<dbReference type="OrthoDB" id="1715602at2759"/>
<accession>A0A0D7ALW5</accession>